<dbReference type="InterPro" id="IPR036259">
    <property type="entry name" value="MFS_trans_sf"/>
</dbReference>
<feature type="transmembrane region" description="Helical" evidence="2">
    <location>
        <begin position="230"/>
        <end position="251"/>
    </location>
</feature>
<reference evidence="3 4" key="1">
    <citation type="submission" date="2022-12" db="EMBL/GenBank/DDBJ databases">
        <title>Chromosome-level genome of Tegillarca granosa.</title>
        <authorList>
            <person name="Kim J."/>
        </authorList>
    </citation>
    <scope>NUCLEOTIDE SEQUENCE [LARGE SCALE GENOMIC DNA]</scope>
    <source>
        <strain evidence="3">Teg-2019</strain>
        <tissue evidence="3">Adductor muscle</tissue>
    </source>
</reference>
<feature type="transmembrane region" description="Helical" evidence="2">
    <location>
        <begin position="105"/>
        <end position="122"/>
    </location>
</feature>
<dbReference type="Proteomes" id="UP001217089">
    <property type="component" value="Unassembled WGS sequence"/>
</dbReference>
<evidence type="ECO:0000256" key="1">
    <source>
        <dbReference type="ARBA" id="ARBA00008335"/>
    </source>
</evidence>
<protein>
    <submittedName>
        <fullName evidence="3">Uncharacterized protein</fullName>
    </submittedName>
</protein>
<dbReference type="Gene3D" id="1.20.1250.20">
    <property type="entry name" value="MFS general substrate transporter like domains"/>
    <property type="match status" value="1"/>
</dbReference>
<feature type="transmembrane region" description="Helical" evidence="2">
    <location>
        <begin position="205"/>
        <end position="224"/>
    </location>
</feature>
<keyword evidence="4" id="KW-1185">Reference proteome</keyword>
<feature type="transmembrane region" description="Helical" evidence="2">
    <location>
        <begin position="21"/>
        <end position="39"/>
    </location>
</feature>
<accession>A0ABQ9EH87</accession>
<gene>
    <name evidence="3" type="ORF">KUTeg_018209</name>
</gene>
<feature type="transmembrane region" description="Helical" evidence="2">
    <location>
        <begin position="176"/>
        <end position="193"/>
    </location>
</feature>
<keyword evidence="2" id="KW-0812">Transmembrane</keyword>
<sequence length="292" mass="32967">MTHVKSIPVSRKFGYSIGHTLNDLTAAVWFSYLIAYFYNVRHFDSTLAGVCFIVVSFPFIFTEVIDFTNWSKWTEFVFYAIAVIFFQYGWASVQVSHLSMIPELTMISTLFVYLLAWLLFYLQKGKKENSQLNEEDGDVFRVAVIYMCTRLVVNISQIYIPMYITESLEMPKESLAIVPLVVYVSQFLMALLIKKENKTLGRNVTYILGQMFTLGACLWIYFINKENINQVYGVAIFIGIGGSTVLVTSLAMTSDLIGQNLGSGAFVYGCVSFTDKLGNGIAIVLIQNLNPC</sequence>
<dbReference type="SUPFAM" id="SSF103473">
    <property type="entry name" value="MFS general substrate transporter"/>
    <property type="match status" value="1"/>
</dbReference>
<feature type="transmembrane region" description="Helical" evidence="2">
    <location>
        <begin position="76"/>
        <end position="93"/>
    </location>
</feature>
<comment type="caution">
    <text evidence="3">The sequence shown here is derived from an EMBL/GenBank/DDBJ whole genome shotgun (WGS) entry which is preliminary data.</text>
</comment>
<organism evidence="3 4">
    <name type="scientific">Tegillarca granosa</name>
    <name type="common">Malaysian cockle</name>
    <name type="synonym">Anadara granosa</name>
    <dbReference type="NCBI Taxonomy" id="220873"/>
    <lineage>
        <taxon>Eukaryota</taxon>
        <taxon>Metazoa</taxon>
        <taxon>Spiralia</taxon>
        <taxon>Lophotrochozoa</taxon>
        <taxon>Mollusca</taxon>
        <taxon>Bivalvia</taxon>
        <taxon>Autobranchia</taxon>
        <taxon>Pteriomorphia</taxon>
        <taxon>Arcoida</taxon>
        <taxon>Arcoidea</taxon>
        <taxon>Arcidae</taxon>
        <taxon>Tegillarca</taxon>
    </lineage>
</organism>
<feature type="transmembrane region" description="Helical" evidence="2">
    <location>
        <begin position="143"/>
        <end position="164"/>
    </location>
</feature>
<feature type="transmembrane region" description="Helical" evidence="2">
    <location>
        <begin position="45"/>
        <end position="64"/>
    </location>
</feature>
<name>A0ABQ9EH87_TEGGR</name>
<proteinExistence type="inferred from homology"/>
<feature type="non-terminal residue" evidence="3">
    <location>
        <position position="292"/>
    </location>
</feature>
<dbReference type="PANTHER" id="PTHR11328">
    <property type="entry name" value="MAJOR FACILITATOR SUPERFAMILY DOMAIN-CONTAINING PROTEIN"/>
    <property type="match status" value="1"/>
</dbReference>
<comment type="similarity">
    <text evidence="1">Belongs to the major facilitator superfamily.</text>
</comment>
<evidence type="ECO:0000313" key="3">
    <source>
        <dbReference type="EMBL" id="KAJ8304626.1"/>
    </source>
</evidence>
<keyword evidence="2" id="KW-1133">Transmembrane helix</keyword>
<dbReference type="EMBL" id="JARBDR010000903">
    <property type="protein sequence ID" value="KAJ8304626.1"/>
    <property type="molecule type" value="Genomic_DNA"/>
</dbReference>
<dbReference type="PANTHER" id="PTHR11328:SF28">
    <property type="entry name" value="MAJOR FACILITATOR SUPERFAMILY DOMAIN-CONTAINING PROTEIN 12"/>
    <property type="match status" value="1"/>
</dbReference>
<keyword evidence="2" id="KW-0472">Membrane</keyword>
<evidence type="ECO:0000313" key="4">
    <source>
        <dbReference type="Proteomes" id="UP001217089"/>
    </source>
</evidence>
<evidence type="ECO:0000256" key="2">
    <source>
        <dbReference type="SAM" id="Phobius"/>
    </source>
</evidence>
<dbReference type="InterPro" id="IPR039672">
    <property type="entry name" value="MFS_2"/>
</dbReference>